<evidence type="ECO:0000256" key="3">
    <source>
        <dbReference type="ARBA" id="ARBA00022729"/>
    </source>
</evidence>
<dbReference type="EMBL" id="JACHWT010000002">
    <property type="protein sequence ID" value="MBB3115317.1"/>
    <property type="molecule type" value="Genomic_DNA"/>
</dbReference>
<comment type="caution">
    <text evidence="5">The sequence shown here is derived from an EMBL/GenBank/DDBJ whole genome shotgun (WGS) entry which is preliminary data.</text>
</comment>
<dbReference type="SUPFAM" id="SSF53850">
    <property type="entry name" value="Periplasmic binding protein-like II"/>
    <property type="match status" value="1"/>
</dbReference>
<dbReference type="GO" id="GO:0042956">
    <property type="term" value="P:maltodextrin transmembrane transport"/>
    <property type="evidence" value="ECO:0007669"/>
    <property type="project" value="TreeGrafter"/>
</dbReference>
<dbReference type="GO" id="GO:0015768">
    <property type="term" value="P:maltose transport"/>
    <property type="evidence" value="ECO:0007669"/>
    <property type="project" value="TreeGrafter"/>
</dbReference>
<evidence type="ECO:0000256" key="2">
    <source>
        <dbReference type="ARBA" id="ARBA00022448"/>
    </source>
</evidence>
<feature type="chain" id="PRO_5034635433" evidence="4">
    <location>
        <begin position="27"/>
        <end position="455"/>
    </location>
</feature>
<dbReference type="Gene3D" id="3.40.190.10">
    <property type="entry name" value="Periplasmic binding protein-like II"/>
    <property type="match status" value="2"/>
</dbReference>
<keyword evidence="3 4" id="KW-0732">Signal</keyword>
<dbReference type="GO" id="GO:0055052">
    <property type="term" value="C:ATP-binding cassette (ABC) transporter complex, substrate-binding subunit-containing"/>
    <property type="evidence" value="ECO:0007669"/>
    <property type="project" value="TreeGrafter"/>
</dbReference>
<name>A0A8I0CKB0_9CORY</name>
<feature type="signal peptide" evidence="4">
    <location>
        <begin position="1"/>
        <end position="26"/>
    </location>
</feature>
<reference evidence="5" key="1">
    <citation type="submission" date="2020-08" db="EMBL/GenBank/DDBJ databases">
        <title>Sequencing the genomes of 1000 actinobacteria strains.</title>
        <authorList>
            <person name="Klenk H.-P."/>
        </authorList>
    </citation>
    <scope>NUCLEOTIDE SEQUENCE</scope>
    <source>
        <strain evidence="5">DSM 20582</strain>
    </source>
</reference>
<evidence type="ECO:0000313" key="5">
    <source>
        <dbReference type="EMBL" id="MBB3115317.1"/>
    </source>
</evidence>
<evidence type="ECO:0000256" key="4">
    <source>
        <dbReference type="SAM" id="SignalP"/>
    </source>
</evidence>
<dbReference type="PANTHER" id="PTHR30061">
    <property type="entry name" value="MALTOSE-BINDING PERIPLASMIC PROTEIN"/>
    <property type="match status" value="1"/>
</dbReference>
<comment type="similarity">
    <text evidence="1">Belongs to the bacterial solute-binding protein 1 family.</text>
</comment>
<proteinExistence type="inferred from homology"/>
<dbReference type="GeneID" id="60808325"/>
<dbReference type="Proteomes" id="UP000612712">
    <property type="component" value="Unassembled WGS sequence"/>
</dbReference>
<sequence length="455" mass="47723">MTRLSRPRAARTATRTVARTVAAALAATGLLGVAACGGGTAEQVTADGAVTVQFWYGVSGAAGDYLKQKVAEFNDAHRGRITVEASYQGGYEDTFAKLAASIQTGDVPTLMQASDVQSAYMRDSGIVEPVQDLLGADGRTVADGLLPIVRNYYETAGTLWSMPMFVSQPVMYLNNAVLREAGVDPAGLRTFDDVLGAAQTIHRVTGRAGLTFPVDSWWAEQFAAASDRLWCTPGNGVGDTRATALNADDPALLDLWDRLAAMYADGSLANLGTSGDKLVGALSAGTVGILFNSSGGLSAVEKAKIDVTVAPMPRVSDRTGSAPGGNSLWVLKEGKDGARLRAAAEFVRFVGSAAFQGDVLKTTGYLPSTAEAAQAARASADANRRVLLDNEARTPATPVTAGCHLGALNEVRADVRTAMARIAAGESPREQFAEVQDKAETAVRRYETRVEATQK</sequence>
<dbReference type="GO" id="GO:1901982">
    <property type="term" value="F:maltose binding"/>
    <property type="evidence" value="ECO:0007669"/>
    <property type="project" value="TreeGrafter"/>
</dbReference>
<dbReference type="AlphaFoldDB" id="A0A8I0CKB0"/>
<dbReference type="Pfam" id="PF13416">
    <property type="entry name" value="SBP_bac_8"/>
    <property type="match status" value="1"/>
</dbReference>
<dbReference type="PANTHER" id="PTHR30061:SF50">
    <property type="entry name" value="MALTOSE_MALTODEXTRIN-BINDING PERIPLASMIC PROTEIN"/>
    <property type="match status" value="1"/>
</dbReference>
<gene>
    <name evidence="5" type="ORF">FHU32_000521</name>
</gene>
<protein>
    <submittedName>
        <fullName evidence="5">sn-glycerol 3-phosphate transport system substrate-binding protein</fullName>
    </submittedName>
</protein>
<dbReference type="RefSeq" id="WP_010270760.1">
    <property type="nucleotide sequence ID" value="NZ_AENJ01000245.1"/>
</dbReference>
<accession>A0A8I0CKB0</accession>
<dbReference type="InterPro" id="IPR006059">
    <property type="entry name" value="SBP"/>
</dbReference>
<evidence type="ECO:0000256" key="1">
    <source>
        <dbReference type="ARBA" id="ARBA00008520"/>
    </source>
</evidence>
<organism evidence="5 6">
    <name type="scientific">Corynebacterium bovis DSM 20582 = CIP 54.80</name>
    <dbReference type="NCBI Taxonomy" id="927655"/>
    <lineage>
        <taxon>Bacteria</taxon>
        <taxon>Bacillati</taxon>
        <taxon>Actinomycetota</taxon>
        <taxon>Actinomycetes</taxon>
        <taxon>Mycobacteriales</taxon>
        <taxon>Corynebacteriaceae</taxon>
        <taxon>Corynebacterium</taxon>
    </lineage>
</organism>
<keyword evidence="2" id="KW-0813">Transport</keyword>
<evidence type="ECO:0000313" key="6">
    <source>
        <dbReference type="Proteomes" id="UP000612712"/>
    </source>
</evidence>